<evidence type="ECO:0000256" key="1">
    <source>
        <dbReference type="SAM" id="SignalP"/>
    </source>
</evidence>
<dbReference type="EMBL" id="JADGIK010000003">
    <property type="protein sequence ID" value="MBF0597008.1"/>
    <property type="molecule type" value="Genomic_DNA"/>
</dbReference>
<feature type="signal peptide" evidence="1">
    <location>
        <begin position="1"/>
        <end position="19"/>
    </location>
</feature>
<evidence type="ECO:0000313" key="2">
    <source>
        <dbReference type="EMBL" id="MBF0597008.1"/>
    </source>
</evidence>
<keyword evidence="1" id="KW-0732">Signal</keyword>
<evidence type="ECO:0008006" key="4">
    <source>
        <dbReference type="Google" id="ProtNLM"/>
    </source>
</evidence>
<protein>
    <recommendedName>
        <fullName evidence="4">DUF3108 domain-containing protein</fullName>
    </recommendedName>
</protein>
<proteinExistence type="predicted"/>
<reference evidence="2" key="1">
    <citation type="submission" date="2020-10" db="EMBL/GenBank/DDBJ databases">
        <authorList>
            <person name="Lu T."/>
            <person name="Wang Q."/>
            <person name="Han X."/>
        </authorList>
    </citation>
    <scope>NUCLEOTIDE SEQUENCE</scope>
    <source>
        <strain evidence="2">WQ 117</strain>
    </source>
</reference>
<dbReference type="AlphaFoldDB" id="A0A8J7K406"/>
<accession>A0A8J7K406</accession>
<gene>
    <name evidence="2" type="ORF">IM532_06050</name>
</gene>
<dbReference type="RefSeq" id="WP_194182556.1">
    <property type="nucleotide sequence ID" value="NZ_JADGIK010000003.1"/>
</dbReference>
<organism evidence="2 3">
    <name type="scientific">Faecalibacter rhinopitheci</name>
    <dbReference type="NCBI Taxonomy" id="2779678"/>
    <lineage>
        <taxon>Bacteria</taxon>
        <taxon>Pseudomonadati</taxon>
        <taxon>Bacteroidota</taxon>
        <taxon>Flavobacteriia</taxon>
        <taxon>Flavobacteriales</taxon>
        <taxon>Weeksellaceae</taxon>
        <taxon>Faecalibacter</taxon>
    </lineage>
</organism>
<dbReference type="Proteomes" id="UP000608754">
    <property type="component" value="Unassembled WGS sequence"/>
</dbReference>
<sequence length="277" mass="31908">MKSLKTTLLFSLLSISSFAQDTFQFKGTLAPNSIYMMKMNSDLELKMQIDAPIEIEGIEKETTSHTLSTFDIQTQSFHQLPNKDVPFEVTYTNIDMKLKMNNQPIPYNSDELKGLYEVKLKGISNDKGREKFEYVGPAQYKDVFSGILKSFESLTKYPTETFTIGQSHSLPFSTDIPLENGKNYVMDFVVKYTLKNLENDWAYFDVLLFSDQKKQNLDGLMISIDNYKVMGQMQVSVKDNNIYDSSFEGPMKMTMEKDGLTIKMDYTYKYILNSTKK</sequence>
<keyword evidence="3" id="KW-1185">Reference proteome</keyword>
<comment type="caution">
    <text evidence="2">The sequence shown here is derived from an EMBL/GenBank/DDBJ whole genome shotgun (WGS) entry which is preliminary data.</text>
</comment>
<feature type="chain" id="PRO_5035328557" description="DUF3108 domain-containing protein" evidence="1">
    <location>
        <begin position="20"/>
        <end position="277"/>
    </location>
</feature>
<name>A0A8J7K406_9FLAO</name>
<evidence type="ECO:0000313" key="3">
    <source>
        <dbReference type="Proteomes" id="UP000608754"/>
    </source>
</evidence>